<organism evidence="7 8">
    <name type="scientific">Cysteiniphilum litorale</name>
    <dbReference type="NCBI Taxonomy" id="2056700"/>
    <lineage>
        <taxon>Bacteria</taxon>
        <taxon>Pseudomonadati</taxon>
        <taxon>Pseudomonadota</taxon>
        <taxon>Gammaproteobacteria</taxon>
        <taxon>Thiotrichales</taxon>
        <taxon>Fastidiosibacteraceae</taxon>
        <taxon>Cysteiniphilum</taxon>
    </lineage>
</organism>
<reference evidence="7" key="2">
    <citation type="submission" date="2020-09" db="EMBL/GenBank/DDBJ databases">
        <authorList>
            <person name="Sun Q."/>
            <person name="Zhou Y."/>
        </authorList>
    </citation>
    <scope>NUCLEOTIDE SEQUENCE</scope>
    <source>
        <strain evidence="7">CGMCC 1.15758</strain>
    </source>
</reference>
<comment type="similarity">
    <text evidence="5">Belongs to the trans-sulfuration enzymes family.</text>
</comment>
<dbReference type="GO" id="GO:0030170">
    <property type="term" value="F:pyridoxal phosphate binding"/>
    <property type="evidence" value="ECO:0007669"/>
    <property type="project" value="InterPro"/>
</dbReference>
<dbReference type="Gene3D" id="3.90.1150.10">
    <property type="entry name" value="Aspartate Aminotransferase, domain 1"/>
    <property type="match status" value="1"/>
</dbReference>
<evidence type="ECO:0000256" key="2">
    <source>
        <dbReference type="ARBA" id="ARBA00022898"/>
    </source>
</evidence>
<dbReference type="GO" id="GO:0019346">
    <property type="term" value="P:transsulfuration"/>
    <property type="evidence" value="ECO:0007669"/>
    <property type="project" value="InterPro"/>
</dbReference>
<keyword evidence="3" id="KW-0456">Lyase</keyword>
<dbReference type="RefSeq" id="WP_117001898.1">
    <property type="nucleotide sequence ID" value="NZ_BMJS01000007.1"/>
</dbReference>
<dbReference type="AlphaFoldDB" id="A0A8J2Z429"/>
<evidence type="ECO:0000313" key="8">
    <source>
        <dbReference type="Proteomes" id="UP000636949"/>
    </source>
</evidence>
<feature type="compositionally biased region" description="Basic and acidic residues" evidence="6">
    <location>
        <begin position="383"/>
        <end position="396"/>
    </location>
</feature>
<feature type="modified residue" description="N6-(pyridoxal phosphate)lysine" evidence="4">
    <location>
        <position position="192"/>
    </location>
</feature>
<feature type="region of interest" description="Disordered" evidence="6">
    <location>
        <begin position="381"/>
        <end position="404"/>
    </location>
</feature>
<dbReference type="PANTHER" id="PTHR11808">
    <property type="entry name" value="TRANS-SULFURATION ENZYME FAMILY MEMBER"/>
    <property type="match status" value="1"/>
</dbReference>
<dbReference type="InterPro" id="IPR000277">
    <property type="entry name" value="Cys/Met-Metab_PyrdxlP-dep_enz"/>
</dbReference>
<evidence type="ECO:0000256" key="6">
    <source>
        <dbReference type="SAM" id="MobiDB-lite"/>
    </source>
</evidence>
<dbReference type="InterPro" id="IPR015424">
    <property type="entry name" value="PyrdxlP-dep_Trfase"/>
</dbReference>
<comment type="cofactor">
    <cofactor evidence="1 5">
        <name>pyridoxal 5'-phosphate</name>
        <dbReference type="ChEBI" id="CHEBI:597326"/>
    </cofactor>
</comment>
<dbReference type="EMBL" id="BMJS01000007">
    <property type="protein sequence ID" value="GGF94332.1"/>
    <property type="molecule type" value="Genomic_DNA"/>
</dbReference>
<gene>
    <name evidence="7" type="primary">mccB</name>
    <name evidence="7" type="ORF">GCM10010995_09470</name>
</gene>
<keyword evidence="2 4" id="KW-0663">Pyridoxal phosphate</keyword>
<sequence>MSNSRITRLLHLENDDAYHAMSMPIYQVSTFDQHNSNAFEYSRVQNPTRRYLEAQLAILDEAHAAFAVSSGLSALNIVLSMLKAGDELIVGCDFYAGLSFILEEMCQDRGIVIRQIDLQEPHNLTQAISAKTKMVLCETVSNPLQKIAPIADLAKITQACNICLVVDNSLMSSYGFMPLKFGADIALQSSTKYLVGHADVTSGVIATNTRFKEKIAKIIRQTGYALDPFQAWLLSRSLKTVHLRMAEVTKNAAAVYALLKASKCFKSIYYVGDLTQKHAHWLSENCESLGGLLAVECFNQAQFEQFYQKLKSYFPKTVSFGAVHSSLSHPASMSHKDVQKLQQIQLQVSPWLLRLSIGCEVLADTLTIFQEFIDEYNQTPKAAKAEKTENTEEKQGCKKSINQY</sequence>
<dbReference type="GO" id="GO:0047804">
    <property type="term" value="F:cysteine-S-conjugate beta-lyase activity"/>
    <property type="evidence" value="ECO:0007669"/>
    <property type="project" value="UniProtKB-ARBA"/>
</dbReference>
<keyword evidence="8" id="KW-1185">Reference proteome</keyword>
<dbReference type="Pfam" id="PF01053">
    <property type="entry name" value="Cys_Met_Meta_PP"/>
    <property type="match status" value="1"/>
</dbReference>
<dbReference type="FunFam" id="3.40.640.10:FF:000046">
    <property type="entry name" value="Cystathionine gamma-lyase"/>
    <property type="match status" value="1"/>
</dbReference>
<protein>
    <submittedName>
        <fullName evidence="7">Cystathionine gamma-lyase</fullName>
    </submittedName>
</protein>
<dbReference type="PANTHER" id="PTHR11808:SF50">
    <property type="entry name" value="CYSTATHIONINE BETA-LYASE"/>
    <property type="match status" value="1"/>
</dbReference>
<evidence type="ECO:0000256" key="5">
    <source>
        <dbReference type="RuleBase" id="RU362118"/>
    </source>
</evidence>
<dbReference type="OrthoDB" id="9805807at2"/>
<accession>A0A8J2Z429</accession>
<evidence type="ECO:0000313" key="7">
    <source>
        <dbReference type="EMBL" id="GGF94332.1"/>
    </source>
</evidence>
<dbReference type="InterPro" id="IPR015421">
    <property type="entry name" value="PyrdxlP-dep_Trfase_major"/>
</dbReference>
<reference evidence="7" key="1">
    <citation type="journal article" date="2014" name="Int. J. Syst. Evol. Microbiol.">
        <title>Complete genome sequence of Corynebacterium casei LMG S-19264T (=DSM 44701T), isolated from a smear-ripened cheese.</title>
        <authorList>
            <consortium name="US DOE Joint Genome Institute (JGI-PGF)"/>
            <person name="Walter F."/>
            <person name="Albersmeier A."/>
            <person name="Kalinowski J."/>
            <person name="Ruckert C."/>
        </authorList>
    </citation>
    <scope>NUCLEOTIDE SEQUENCE</scope>
    <source>
        <strain evidence="7">CGMCC 1.15758</strain>
    </source>
</reference>
<dbReference type="SUPFAM" id="SSF53383">
    <property type="entry name" value="PLP-dependent transferases"/>
    <property type="match status" value="1"/>
</dbReference>
<proteinExistence type="inferred from homology"/>
<dbReference type="Gene3D" id="3.40.640.10">
    <property type="entry name" value="Type I PLP-dependent aspartate aminotransferase-like (Major domain)"/>
    <property type="match status" value="1"/>
</dbReference>
<evidence type="ECO:0000256" key="4">
    <source>
        <dbReference type="PIRSR" id="PIRSR001434-2"/>
    </source>
</evidence>
<name>A0A8J2Z429_9GAMM</name>
<dbReference type="Proteomes" id="UP000636949">
    <property type="component" value="Unassembled WGS sequence"/>
</dbReference>
<comment type="caution">
    <text evidence="7">The sequence shown here is derived from an EMBL/GenBank/DDBJ whole genome shotgun (WGS) entry which is preliminary data.</text>
</comment>
<dbReference type="InterPro" id="IPR015422">
    <property type="entry name" value="PyrdxlP-dep_Trfase_small"/>
</dbReference>
<evidence type="ECO:0000256" key="1">
    <source>
        <dbReference type="ARBA" id="ARBA00001933"/>
    </source>
</evidence>
<evidence type="ECO:0000256" key="3">
    <source>
        <dbReference type="ARBA" id="ARBA00023239"/>
    </source>
</evidence>
<dbReference type="PIRSF" id="PIRSF001434">
    <property type="entry name" value="CGS"/>
    <property type="match status" value="1"/>
</dbReference>
<dbReference type="GO" id="GO:0005737">
    <property type="term" value="C:cytoplasm"/>
    <property type="evidence" value="ECO:0007669"/>
    <property type="project" value="TreeGrafter"/>
</dbReference>